<evidence type="ECO:0008006" key="4">
    <source>
        <dbReference type="Google" id="ProtNLM"/>
    </source>
</evidence>
<feature type="chain" id="PRO_5041253455" description="Lysozyme" evidence="1">
    <location>
        <begin position="18"/>
        <end position="223"/>
    </location>
</feature>
<gene>
    <name evidence="2" type="ORF">QR680_010996</name>
</gene>
<dbReference type="SUPFAM" id="SSF51445">
    <property type="entry name" value="(Trans)glycosidases"/>
    <property type="match status" value="1"/>
</dbReference>
<keyword evidence="3" id="KW-1185">Reference proteome</keyword>
<dbReference type="GO" id="GO:0045087">
    <property type="term" value="P:innate immune response"/>
    <property type="evidence" value="ECO:0007669"/>
    <property type="project" value="TreeGrafter"/>
</dbReference>
<feature type="signal peptide" evidence="1">
    <location>
        <begin position="1"/>
        <end position="17"/>
    </location>
</feature>
<dbReference type="PANTHER" id="PTHR23208">
    <property type="entry name" value="LYSOZYME PROTEIN"/>
    <property type="match status" value="1"/>
</dbReference>
<evidence type="ECO:0000256" key="1">
    <source>
        <dbReference type="SAM" id="SignalP"/>
    </source>
</evidence>
<accession>A0AA39IRZ1</accession>
<dbReference type="EMBL" id="JAUCMV010000001">
    <property type="protein sequence ID" value="KAK0428775.1"/>
    <property type="molecule type" value="Genomic_DNA"/>
</dbReference>
<proteinExistence type="predicted"/>
<dbReference type="InterPro" id="IPR051595">
    <property type="entry name" value="GH25_Enzymes"/>
</dbReference>
<evidence type="ECO:0000313" key="3">
    <source>
        <dbReference type="Proteomes" id="UP001175271"/>
    </source>
</evidence>
<dbReference type="PANTHER" id="PTHR23208:SF36">
    <property type="entry name" value="LYSOZYME-RELATED"/>
    <property type="match status" value="1"/>
</dbReference>
<reference evidence="2" key="1">
    <citation type="submission" date="2023-06" db="EMBL/GenBank/DDBJ databases">
        <title>Genomic analysis of the entomopathogenic nematode Steinernema hermaphroditum.</title>
        <authorList>
            <person name="Schwarz E.M."/>
            <person name="Heppert J.K."/>
            <person name="Baniya A."/>
            <person name="Schwartz H.T."/>
            <person name="Tan C.-H."/>
            <person name="Antoshechkin I."/>
            <person name="Sternberg P.W."/>
            <person name="Goodrich-Blair H."/>
            <person name="Dillman A.R."/>
        </authorList>
    </citation>
    <scope>NUCLEOTIDE SEQUENCE</scope>
    <source>
        <strain evidence="2">PS9179</strain>
        <tissue evidence="2">Whole animal</tissue>
    </source>
</reference>
<comment type="caution">
    <text evidence="2">The sequence shown here is derived from an EMBL/GenBank/DDBJ whole genome shotgun (WGS) entry which is preliminary data.</text>
</comment>
<protein>
    <recommendedName>
        <fullName evidence="4">Lysozyme</fullName>
    </recommendedName>
</protein>
<dbReference type="AlphaFoldDB" id="A0AA39IRZ1"/>
<name>A0AA39IRZ1_9BILA</name>
<keyword evidence="1" id="KW-0732">Signal</keyword>
<organism evidence="2 3">
    <name type="scientific">Steinernema hermaphroditum</name>
    <dbReference type="NCBI Taxonomy" id="289476"/>
    <lineage>
        <taxon>Eukaryota</taxon>
        <taxon>Metazoa</taxon>
        <taxon>Ecdysozoa</taxon>
        <taxon>Nematoda</taxon>
        <taxon>Chromadorea</taxon>
        <taxon>Rhabditida</taxon>
        <taxon>Tylenchina</taxon>
        <taxon>Panagrolaimomorpha</taxon>
        <taxon>Strongyloidoidea</taxon>
        <taxon>Steinernematidae</taxon>
        <taxon>Steinernema</taxon>
    </lineage>
</organism>
<dbReference type="Proteomes" id="UP001175271">
    <property type="component" value="Unassembled WGS sequence"/>
</dbReference>
<evidence type="ECO:0000313" key="2">
    <source>
        <dbReference type="EMBL" id="KAK0428775.1"/>
    </source>
</evidence>
<dbReference type="InterPro" id="IPR017853">
    <property type="entry name" value="GH"/>
</dbReference>
<dbReference type="GO" id="GO:0007165">
    <property type="term" value="P:signal transduction"/>
    <property type="evidence" value="ECO:0007669"/>
    <property type="project" value="TreeGrafter"/>
</dbReference>
<sequence>MLLPVVLALVFTAFTRAQVPAQPIGYGVDLVDNASLQNYQCLRSQQYSYAFVGIYNASQGAVYNYAINSISNAQKAGLNVHIVHAAAPATFKTGAVQFQETYNYLRAYQLIPHTHPFVAAAAQVNVNVAFYTNWYDWEQITGGWVTTPRLLWYWDSLGYGQNAYGSNDFNDFRGFGGFTSAHVGIKQYAQRVTTCNVLCNVNRFHSNLVLAQAQPVRFEEKKN</sequence>